<dbReference type="EMBL" id="SHSP01000013">
    <property type="protein sequence ID" value="TCF31528.1"/>
    <property type="molecule type" value="Genomic_DNA"/>
</dbReference>
<evidence type="ECO:0000313" key="2">
    <source>
        <dbReference type="Proteomes" id="UP000292932"/>
    </source>
</evidence>
<comment type="caution">
    <text evidence="1">The sequence shown here is derived from an EMBL/GenBank/DDBJ whole genome shotgun (WGS) entry which is preliminary data.</text>
</comment>
<proteinExistence type="predicted"/>
<organism evidence="1 2">
    <name type="scientific">Bifidobacterium longum subsp. longum</name>
    <dbReference type="NCBI Taxonomy" id="1679"/>
    <lineage>
        <taxon>Bacteria</taxon>
        <taxon>Bacillati</taxon>
        <taxon>Actinomycetota</taxon>
        <taxon>Actinomycetes</taxon>
        <taxon>Bifidobacteriales</taxon>
        <taxon>Bifidobacteriaceae</taxon>
        <taxon>Bifidobacterium</taxon>
    </lineage>
</organism>
<dbReference type="AlphaFoldDB" id="A0A4V2N6X8"/>
<dbReference type="RefSeq" id="WP_131207612.1">
    <property type="nucleotide sequence ID" value="NZ_SHSP01000013.1"/>
</dbReference>
<name>A0A4V2N6X8_BIFLL</name>
<evidence type="ECO:0000313" key="1">
    <source>
        <dbReference type="EMBL" id="TCF31528.1"/>
    </source>
</evidence>
<gene>
    <name evidence="1" type="ORF">MCC10096_1246</name>
</gene>
<accession>A0A4V2N6X8</accession>
<sequence length="88" mass="10199">MTYTTNGPTQLVEIAPHVFLGCRISRIEGLSPERQLMQTYMMDNHEGKDIEYRGLISFSAEDADSVADAFRDFASMVERLIREERQRR</sequence>
<dbReference type="Proteomes" id="UP000292932">
    <property type="component" value="Unassembled WGS sequence"/>
</dbReference>
<reference evidence="1 2" key="1">
    <citation type="journal article" date="2018" name="Sci. Rep.">
        <title>Genomic diversity and distribution of Bifidobacterium longum subsp. longum across the human lifespan.</title>
        <authorList>
            <person name="Odamaki T."/>
            <person name="Bottacini F."/>
            <person name="Kato K."/>
            <person name="Mitsuyama E."/>
            <person name="Yoshida K."/>
            <person name="Horigome A."/>
            <person name="Xiao J.Z."/>
            <person name="van Sinderen D."/>
        </authorList>
    </citation>
    <scope>NUCLEOTIDE SEQUENCE [LARGE SCALE GENOMIC DNA]</scope>
    <source>
        <strain evidence="1 2">MCC10096</strain>
    </source>
</reference>
<protein>
    <submittedName>
        <fullName evidence="1">Uncharacterized protein</fullName>
    </submittedName>
</protein>